<dbReference type="PROSITE" id="PS00518">
    <property type="entry name" value="ZF_RING_1"/>
    <property type="match status" value="1"/>
</dbReference>
<dbReference type="SUPFAM" id="SSF57850">
    <property type="entry name" value="RING/U-box"/>
    <property type="match status" value="1"/>
</dbReference>
<dbReference type="InterPro" id="IPR017907">
    <property type="entry name" value="Znf_RING_CS"/>
</dbReference>
<evidence type="ECO:0000256" key="3">
    <source>
        <dbReference type="ARBA" id="ARBA00022833"/>
    </source>
</evidence>
<dbReference type="InterPro" id="IPR001841">
    <property type="entry name" value="Znf_RING"/>
</dbReference>
<evidence type="ECO:0000259" key="5">
    <source>
        <dbReference type="PROSITE" id="PS50089"/>
    </source>
</evidence>
<evidence type="ECO:0000256" key="4">
    <source>
        <dbReference type="PROSITE-ProRule" id="PRU00175"/>
    </source>
</evidence>
<dbReference type="GO" id="GO:0008270">
    <property type="term" value="F:zinc ion binding"/>
    <property type="evidence" value="ECO:0007669"/>
    <property type="project" value="UniProtKB-KW"/>
</dbReference>
<dbReference type="GO" id="GO:0009898">
    <property type="term" value="C:cytoplasmic side of plasma membrane"/>
    <property type="evidence" value="ECO:0007669"/>
    <property type="project" value="TreeGrafter"/>
</dbReference>
<keyword evidence="2 4" id="KW-0863">Zinc-finger</keyword>
<feature type="domain" description="RING-type" evidence="5">
    <location>
        <begin position="34"/>
        <end position="72"/>
    </location>
</feature>
<dbReference type="OrthoDB" id="10051587at2759"/>
<dbReference type="OMA" id="DVCERDD"/>
<accession>A0A9J6FSS6</accession>
<dbReference type="EMBL" id="JABSTR010000003">
    <property type="protein sequence ID" value="KAH9365887.1"/>
    <property type="molecule type" value="Genomic_DNA"/>
</dbReference>
<organism evidence="6 7">
    <name type="scientific">Haemaphysalis longicornis</name>
    <name type="common">Bush tick</name>
    <dbReference type="NCBI Taxonomy" id="44386"/>
    <lineage>
        <taxon>Eukaryota</taxon>
        <taxon>Metazoa</taxon>
        <taxon>Ecdysozoa</taxon>
        <taxon>Arthropoda</taxon>
        <taxon>Chelicerata</taxon>
        <taxon>Arachnida</taxon>
        <taxon>Acari</taxon>
        <taxon>Parasitiformes</taxon>
        <taxon>Ixodida</taxon>
        <taxon>Ixodoidea</taxon>
        <taxon>Ixodidae</taxon>
        <taxon>Haemaphysalinae</taxon>
        <taxon>Haemaphysalis</taxon>
    </lineage>
</organism>
<reference evidence="6 7" key="1">
    <citation type="journal article" date="2020" name="Cell">
        <title>Large-Scale Comparative Analyses of Tick Genomes Elucidate Their Genetic Diversity and Vector Capacities.</title>
        <authorList>
            <consortium name="Tick Genome and Microbiome Consortium (TIGMIC)"/>
            <person name="Jia N."/>
            <person name="Wang J."/>
            <person name="Shi W."/>
            <person name="Du L."/>
            <person name="Sun Y."/>
            <person name="Zhan W."/>
            <person name="Jiang J.F."/>
            <person name="Wang Q."/>
            <person name="Zhang B."/>
            <person name="Ji P."/>
            <person name="Bell-Sakyi L."/>
            <person name="Cui X.M."/>
            <person name="Yuan T.T."/>
            <person name="Jiang B.G."/>
            <person name="Yang W.F."/>
            <person name="Lam T.T."/>
            <person name="Chang Q.C."/>
            <person name="Ding S.J."/>
            <person name="Wang X.J."/>
            <person name="Zhu J.G."/>
            <person name="Ruan X.D."/>
            <person name="Zhao L."/>
            <person name="Wei J.T."/>
            <person name="Ye R.Z."/>
            <person name="Que T.C."/>
            <person name="Du C.H."/>
            <person name="Zhou Y.H."/>
            <person name="Cheng J.X."/>
            <person name="Dai P.F."/>
            <person name="Guo W.B."/>
            <person name="Han X.H."/>
            <person name="Huang E.J."/>
            <person name="Li L.F."/>
            <person name="Wei W."/>
            <person name="Gao Y.C."/>
            <person name="Liu J.Z."/>
            <person name="Shao H.Z."/>
            <person name="Wang X."/>
            <person name="Wang C.C."/>
            <person name="Yang T.C."/>
            <person name="Huo Q.B."/>
            <person name="Li W."/>
            <person name="Chen H.Y."/>
            <person name="Chen S.E."/>
            <person name="Zhou L.G."/>
            <person name="Ni X.B."/>
            <person name="Tian J.H."/>
            <person name="Sheng Y."/>
            <person name="Liu T."/>
            <person name="Pan Y.S."/>
            <person name="Xia L.Y."/>
            <person name="Li J."/>
            <person name="Zhao F."/>
            <person name="Cao W.C."/>
        </authorList>
    </citation>
    <scope>NUCLEOTIDE SEQUENCE [LARGE SCALE GENOMIC DNA]</scope>
    <source>
        <strain evidence="6">HaeL-2018</strain>
    </source>
</reference>
<dbReference type="SUPFAM" id="SSF49599">
    <property type="entry name" value="TRAF domain-like"/>
    <property type="match status" value="1"/>
</dbReference>
<keyword evidence="7" id="KW-1185">Reference proteome</keyword>
<gene>
    <name evidence="6" type="ORF">HPB48_017279</name>
</gene>
<sequence length="222" mass="24831">MAHDRQQFALIGYSEYLERRPLKFVEPIPASRICSVCGNVPRVTYILMCGHTFCDPCYASCATSSECACPLDGDVCERDDVTRKEYKAEQLLMRKVHCWNEVNGCPVVLPASQIAEHLRRDCGHHVTRCPKCSAAVLSRDMFAHLKSPCTEHVLHTAPEAPQGSDVSENAQFVAFERKVEQRVDELDAKLVRLSLESVSQSDKLAEVCHNINQLKGARLKSS</sequence>
<dbReference type="Pfam" id="PF00097">
    <property type="entry name" value="zf-C3HC4"/>
    <property type="match status" value="1"/>
</dbReference>
<keyword evidence="3" id="KW-0862">Zinc</keyword>
<dbReference type="InterPro" id="IPR013083">
    <property type="entry name" value="Znf_RING/FYVE/PHD"/>
</dbReference>
<dbReference type="GO" id="GO:0043122">
    <property type="term" value="P:regulation of canonical NF-kappaB signal transduction"/>
    <property type="evidence" value="ECO:0007669"/>
    <property type="project" value="TreeGrafter"/>
</dbReference>
<dbReference type="VEuPathDB" id="VectorBase:HLOH_040712"/>
<proteinExistence type="predicted"/>
<protein>
    <recommendedName>
        <fullName evidence="5">RING-type domain-containing protein</fullName>
    </recommendedName>
</protein>
<dbReference type="PANTHER" id="PTHR10131">
    <property type="entry name" value="TNF RECEPTOR ASSOCIATED FACTOR"/>
    <property type="match status" value="1"/>
</dbReference>
<evidence type="ECO:0000256" key="2">
    <source>
        <dbReference type="ARBA" id="ARBA00022771"/>
    </source>
</evidence>
<dbReference type="AlphaFoldDB" id="A0A9J6FSS6"/>
<dbReference type="CDD" id="cd16449">
    <property type="entry name" value="RING-HC"/>
    <property type="match status" value="1"/>
</dbReference>
<comment type="caution">
    <text evidence="6">The sequence shown here is derived from an EMBL/GenBank/DDBJ whole genome shotgun (WGS) entry which is preliminary data.</text>
</comment>
<keyword evidence="1" id="KW-0479">Metal-binding</keyword>
<dbReference type="Proteomes" id="UP000821853">
    <property type="component" value="Unassembled WGS sequence"/>
</dbReference>
<evidence type="ECO:0000313" key="7">
    <source>
        <dbReference type="Proteomes" id="UP000821853"/>
    </source>
</evidence>
<evidence type="ECO:0000256" key="1">
    <source>
        <dbReference type="ARBA" id="ARBA00022723"/>
    </source>
</evidence>
<evidence type="ECO:0000313" key="6">
    <source>
        <dbReference type="EMBL" id="KAH9365887.1"/>
    </source>
</evidence>
<dbReference type="InterPro" id="IPR018957">
    <property type="entry name" value="Znf_C3HC4_RING-type"/>
</dbReference>
<dbReference type="GO" id="GO:0005164">
    <property type="term" value="F:tumor necrosis factor receptor binding"/>
    <property type="evidence" value="ECO:0007669"/>
    <property type="project" value="TreeGrafter"/>
</dbReference>
<name>A0A9J6FSS6_HAELO</name>
<dbReference type="Gene3D" id="3.30.40.10">
    <property type="entry name" value="Zinc/RING finger domain, C3HC4 (zinc finger)"/>
    <property type="match status" value="2"/>
</dbReference>
<dbReference type="PANTHER" id="PTHR10131:SF138">
    <property type="entry name" value="RE66324P"/>
    <property type="match status" value="1"/>
</dbReference>
<dbReference type="PROSITE" id="PS50089">
    <property type="entry name" value="ZF_RING_2"/>
    <property type="match status" value="1"/>
</dbReference>